<dbReference type="GO" id="GO:0004040">
    <property type="term" value="F:amidase activity"/>
    <property type="evidence" value="ECO:0007669"/>
    <property type="project" value="TreeGrafter"/>
</dbReference>
<dbReference type="Pfam" id="PF01425">
    <property type="entry name" value="Amidase"/>
    <property type="match status" value="2"/>
</dbReference>
<proteinExistence type="predicted"/>
<keyword evidence="1" id="KW-0472">Membrane</keyword>
<dbReference type="Proteomes" id="UP000472270">
    <property type="component" value="Unassembled WGS sequence"/>
</dbReference>
<sequence>MDGFDVQKLILDMDINWTPVIAATVCGTGALYLFLKWRNNQKIQKKILNARKRRDKSLQQAEQAVQQFKIQNPDFESSSIVSLSLPELTGKLKDGSLQPDAVLYAFMEKVLTAAIFCMWIMYEIYEFMASFRGLQSMIVQYLAEIQTIPFIKTNIPQGLLNYDCSNPIYGQTLNPCNLQKTSGGSSGGSCIKGQKSVLTSLGPLGRDVESLALCMRALLCQDMFSLDPTVPPIPFNQEVYESSEPLRIGYYENDGYLQPSPSMARAFRETKDLLERAGHTLVPFQPLRLYHAFHELTVRGILGDGGRTLFSHLYAGPIDPCLRAQANMLSIPGFIKKLISIVLKPFVSASHLCLIKQSVEYIQEVIAEWRRLNVDVLLCPMLGPAFNFRYCGSLNSALSYTILYNLLNFPAGAVTVSTVTEDDEAQLRHYKGVHGDVWDKLFVKAVKGGVGLPVAVQCVSLPWQDEMCLRFMREVEQLTAQSKLTRKH</sequence>
<dbReference type="Ensembl" id="ENSSRHT00000048898.1">
    <property type="protein sequence ID" value="ENSSRHP00000047567.1"/>
    <property type="gene ID" value="ENSSRHG00000023994.1"/>
</dbReference>
<dbReference type="InterPro" id="IPR036928">
    <property type="entry name" value="AS_sf"/>
</dbReference>
<reference evidence="3" key="2">
    <citation type="submission" date="2025-09" db="UniProtKB">
        <authorList>
            <consortium name="Ensembl"/>
        </authorList>
    </citation>
    <scope>IDENTIFICATION</scope>
</reference>
<dbReference type="GO" id="GO:0017064">
    <property type="term" value="F:fatty acid amide hydrolase activity"/>
    <property type="evidence" value="ECO:0007669"/>
    <property type="project" value="TreeGrafter"/>
</dbReference>
<keyword evidence="1" id="KW-1133">Transmembrane helix</keyword>
<dbReference type="GO" id="GO:0009062">
    <property type="term" value="P:fatty acid catabolic process"/>
    <property type="evidence" value="ECO:0007669"/>
    <property type="project" value="TreeGrafter"/>
</dbReference>
<dbReference type="PANTHER" id="PTHR45847">
    <property type="entry name" value="FATTY ACID AMIDE HYDROLASE"/>
    <property type="match status" value="1"/>
</dbReference>
<evidence type="ECO:0000313" key="4">
    <source>
        <dbReference type="Proteomes" id="UP000472270"/>
    </source>
</evidence>
<evidence type="ECO:0000256" key="1">
    <source>
        <dbReference type="SAM" id="Phobius"/>
    </source>
</evidence>
<feature type="domain" description="Amidase" evidence="2">
    <location>
        <begin position="136"/>
        <end position="189"/>
    </location>
</feature>
<dbReference type="InterPro" id="IPR023631">
    <property type="entry name" value="Amidase_dom"/>
</dbReference>
<feature type="transmembrane region" description="Helical" evidence="1">
    <location>
        <begin position="101"/>
        <end position="122"/>
    </location>
</feature>
<evidence type="ECO:0000313" key="3">
    <source>
        <dbReference type="Ensembl" id="ENSSRHP00000047567.1"/>
    </source>
</evidence>
<protein>
    <submittedName>
        <fullName evidence="3">Fatty-acid amide hydrolase 1-like</fullName>
    </submittedName>
</protein>
<gene>
    <name evidence="3" type="primary">LOC107746617</name>
</gene>
<dbReference type="AlphaFoldDB" id="A0A673J1M9"/>
<evidence type="ECO:0000259" key="2">
    <source>
        <dbReference type="Pfam" id="PF01425"/>
    </source>
</evidence>
<name>A0A673J1M9_9TELE</name>
<dbReference type="PANTHER" id="PTHR45847:SF6">
    <property type="entry name" value="FATTY ACID AMIDE HYDROLASE"/>
    <property type="match status" value="1"/>
</dbReference>
<feature type="domain" description="Amidase" evidence="2">
    <location>
        <begin position="193"/>
        <end position="469"/>
    </location>
</feature>
<organism evidence="3 4">
    <name type="scientific">Sinocyclocheilus rhinocerous</name>
    <dbReference type="NCBI Taxonomy" id="307959"/>
    <lineage>
        <taxon>Eukaryota</taxon>
        <taxon>Metazoa</taxon>
        <taxon>Chordata</taxon>
        <taxon>Craniata</taxon>
        <taxon>Vertebrata</taxon>
        <taxon>Euteleostomi</taxon>
        <taxon>Actinopterygii</taxon>
        <taxon>Neopterygii</taxon>
        <taxon>Teleostei</taxon>
        <taxon>Ostariophysi</taxon>
        <taxon>Cypriniformes</taxon>
        <taxon>Cyprinidae</taxon>
        <taxon>Cyprininae</taxon>
        <taxon>Sinocyclocheilus</taxon>
    </lineage>
</organism>
<dbReference type="SUPFAM" id="SSF75304">
    <property type="entry name" value="Amidase signature (AS) enzymes"/>
    <property type="match status" value="1"/>
</dbReference>
<dbReference type="Gene3D" id="3.90.1300.10">
    <property type="entry name" value="Amidase signature (AS) domain"/>
    <property type="match status" value="3"/>
</dbReference>
<keyword evidence="1" id="KW-0812">Transmembrane</keyword>
<accession>A0A673J1M9</accession>
<feature type="transmembrane region" description="Helical" evidence="1">
    <location>
        <begin position="15"/>
        <end position="35"/>
    </location>
</feature>
<reference evidence="3" key="1">
    <citation type="submission" date="2025-08" db="UniProtKB">
        <authorList>
            <consortium name="Ensembl"/>
        </authorList>
    </citation>
    <scope>IDENTIFICATION</scope>
</reference>
<dbReference type="InterPro" id="IPR052096">
    <property type="entry name" value="Endocannabinoid_amidase"/>
</dbReference>
<keyword evidence="4" id="KW-1185">Reference proteome</keyword>